<reference evidence="1" key="2">
    <citation type="submission" date="2016-05" db="EMBL/GenBank/DDBJ databases">
        <title>Comparative analysis highlights variable genome content of wheat rusts and divergence of the mating loci.</title>
        <authorList>
            <person name="Cuomo C.A."/>
            <person name="Bakkeren G."/>
            <person name="Szabo L."/>
            <person name="Khalil H."/>
            <person name="Joly D."/>
            <person name="Goldberg J."/>
            <person name="Young S."/>
            <person name="Zeng Q."/>
            <person name="Fellers J."/>
        </authorList>
    </citation>
    <scope>NUCLEOTIDE SEQUENCE [LARGE SCALE GENOMIC DNA]</scope>
    <source>
        <strain evidence="1">1-1 BBBD Race 1</strain>
    </source>
</reference>
<dbReference type="Proteomes" id="UP000005240">
    <property type="component" value="Unassembled WGS sequence"/>
</dbReference>
<dbReference type="OMA" id="TEYWETM"/>
<organism evidence="1">
    <name type="scientific">Puccinia triticina (isolate 1-1 / race 1 (BBBD))</name>
    <name type="common">Brown leaf rust fungus</name>
    <dbReference type="NCBI Taxonomy" id="630390"/>
    <lineage>
        <taxon>Eukaryota</taxon>
        <taxon>Fungi</taxon>
        <taxon>Dikarya</taxon>
        <taxon>Basidiomycota</taxon>
        <taxon>Pucciniomycotina</taxon>
        <taxon>Pucciniomycetes</taxon>
        <taxon>Pucciniales</taxon>
        <taxon>Pucciniaceae</taxon>
        <taxon>Puccinia</taxon>
    </lineage>
</organism>
<accession>A0A0C4EWL6</accession>
<dbReference type="EnsemblFungi" id="PTTG_05211-t43_1">
    <property type="protein sequence ID" value="PTTG_05211-t43_1-p1"/>
    <property type="gene ID" value="PTTG_05211"/>
</dbReference>
<gene>
    <name evidence="1" type="ORF">PTTG_05211</name>
</gene>
<keyword evidence="3" id="KW-1185">Reference proteome</keyword>
<dbReference type="OrthoDB" id="2513962at2759"/>
<reference evidence="2" key="4">
    <citation type="submission" date="2025-05" db="UniProtKB">
        <authorList>
            <consortium name="EnsemblFungi"/>
        </authorList>
    </citation>
    <scope>IDENTIFICATION</scope>
    <source>
        <strain evidence="2">isolate 1-1 / race 1 (BBBD)</strain>
    </source>
</reference>
<proteinExistence type="predicted"/>
<reference evidence="1" key="1">
    <citation type="submission" date="2009-11" db="EMBL/GenBank/DDBJ databases">
        <authorList>
            <consortium name="The Broad Institute Genome Sequencing Platform"/>
            <person name="Ward D."/>
            <person name="Feldgarden M."/>
            <person name="Earl A."/>
            <person name="Young S.K."/>
            <person name="Zeng Q."/>
            <person name="Koehrsen M."/>
            <person name="Alvarado L."/>
            <person name="Berlin A."/>
            <person name="Bochicchio J."/>
            <person name="Borenstein D."/>
            <person name="Chapman S.B."/>
            <person name="Chen Z."/>
            <person name="Engels R."/>
            <person name="Freedman E."/>
            <person name="Gellesch M."/>
            <person name="Goldberg J."/>
            <person name="Griggs A."/>
            <person name="Gujja S."/>
            <person name="Heilman E."/>
            <person name="Heiman D."/>
            <person name="Hepburn T."/>
            <person name="Howarth C."/>
            <person name="Jen D."/>
            <person name="Larson L."/>
            <person name="Lewis B."/>
            <person name="Mehta T."/>
            <person name="Park D."/>
            <person name="Pearson M."/>
            <person name="Roberts A."/>
            <person name="Saif S."/>
            <person name="Shea T."/>
            <person name="Shenoy N."/>
            <person name="Sisk P."/>
            <person name="Stolte C."/>
            <person name="Sykes S."/>
            <person name="Thomson T."/>
            <person name="Walk T."/>
            <person name="White J."/>
            <person name="Yandava C."/>
            <person name="Izard J."/>
            <person name="Baranova O.V."/>
            <person name="Blanton J.M."/>
            <person name="Tanner A.C."/>
            <person name="Dewhirst F.E."/>
            <person name="Haas B."/>
            <person name="Nusbaum C."/>
            <person name="Birren B."/>
        </authorList>
    </citation>
    <scope>NUCLEOTIDE SEQUENCE [LARGE SCALE GENOMIC DNA]</scope>
    <source>
        <strain evidence="1">1-1 BBBD Race 1</strain>
    </source>
</reference>
<dbReference type="VEuPathDB" id="FungiDB:PTTG_05211"/>
<evidence type="ECO:0000313" key="3">
    <source>
        <dbReference type="Proteomes" id="UP000005240"/>
    </source>
</evidence>
<evidence type="ECO:0000313" key="1">
    <source>
        <dbReference type="EMBL" id="OAV95045.1"/>
    </source>
</evidence>
<protein>
    <submittedName>
        <fullName evidence="1 2">Uncharacterized protein</fullName>
    </submittedName>
</protein>
<name>A0A0C4EWL6_PUCT1</name>
<sequence>MPAQYSLETSILIGTTFYQEFKPSIWEHVKNLQGGLSPEVNLTIILYKAIVSGMTVPGEDEDSGVDWDSLGILKIPNLSRFPASMKPSKFQTRHLSGERSIQIDKDLLIFDRDLLHQKSFKVQGLPVQIAKYKHFDKFRVRILNGTEDYSPRRHLLSKLNILETYLKTCHRSIIAQQKAKGSKVLPDALNAFGTWFSKGVLVGNEGGLPIIGDIDMAGHELKAEEFGSLKIYLIKEYLNDPAAYMKVIWIALVLLEYWYRSFHPDCFFLTSTEYWETMINSLGPQMTGTGGSHSLEKYDREGNYVGLQS</sequence>
<reference evidence="2 3" key="3">
    <citation type="journal article" date="2017" name="G3 (Bethesda)">
        <title>Comparative analysis highlights variable genome content of wheat rusts and divergence of the mating loci.</title>
        <authorList>
            <person name="Cuomo C.A."/>
            <person name="Bakkeren G."/>
            <person name="Khalil H.B."/>
            <person name="Panwar V."/>
            <person name="Joly D."/>
            <person name="Linning R."/>
            <person name="Sakthikumar S."/>
            <person name="Song X."/>
            <person name="Adiconis X."/>
            <person name="Fan L."/>
            <person name="Goldberg J.M."/>
            <person name="Levin J.Z."/>
            <person name="Young S."/>
            <person name="Zeng Q."/>
            <person name="Anikster Y."/>
            <person name="Bruce M."/>
            <person name="Wang M."/>
            <person name="Yin C."/>
            <person name="McCallum B."/>
            <person name="Szabo L.J."/>
            <person name="Hulbert S."/>
            <person name="Chen X."/>
            <person name="Fellers J.P."/>
        </authorList>
    </citation>
    <scope>NUCLEOTIDE SEQUENCE</scope>
    <source>
        <strain evidence="3">Isolate 1-1 / race 1 (BBBD)</strain>
        <strain evidence="2">isolate 1-1 / race 1 (BBBD)</strain>
    </source>
</reference>
<dbReference type="AlphaFoldDB" id="A0A0C4EWL6"/>
<dbReference type="EMBL" id="ADAS02000033">
    <property type="protein sequence ID" value="OAV95045.1"/>
    <property type="molecule type" value="Genomic_DNA"/>
</dbReference>
<evidence type="ECO:0000313" key="2">
    <source>
        <dbReference type="EnsemblFungi" id="PTTG_05211-t43_1-p1"/>
    </source>
</evidence>